<sequence>MTATPDPIRRFVDATNAGDTAAFLDTFTDVAFLSDWGRDFRGRDGIASWNLSDNIGVRSNLRIVRVTQRDGVYHARVAVTGNGFNGEGDMAFTLEGDHIASLIIS</sequence>
<name>A0A330HKJ8_9HYPH</name>
<comment type="caution">
    <text evidence="1">The sequence shown here is derived from an EMBL/GenBank/DDBJ whole genome shotgun (WGS) entry which is preliminary data.</text>
</comment>
<dbReference type="Gene3D" id="3.10.450.50">
    <property type="match status" value="1"/>
</dbReference>
<protein>
    <submittedName>
        <fullName evidence="1">Nuclear transport factor 2 family protein</fullName>
    </submittedName>
</protein>
<dbReference type="AlphaFoldDB" id="A0A330HKJ8"/>
<evidence type="ECO:0000313" key="2">
    <source>
        <dbReference type="Proteomes" id="UP000251558"/>
    </source>
</evidence>
<dbReference type="SUPFAM" id="SSF54427">
    <property type="entry name" value="NTF2-like"/>
    <property type="match status" value="1"/>
</dbReference>
<proteinExistence type="predicted"/>
<reference evidence="1 2" key="2">
    <citation type="submission" date="2018-07" db="EMBL/GenBank/DDBJ databases">
        <title>Diversity of Mesorhizobium strains in Brazil.</title>
        <authorList>
            <person name="Helene L.C.F."/>
            <person name="Dall'Agnol R."/>
            <person name="Delamuta J.R.M."/>
            <person name="Hungria M."/>
        </authorList>
    </citation>
    <scope>NUCLEOTIDE SEQUENCE [LARGE SCALE GENOMIC DNA]</scope>
    <source>
        <strain evidence="1 2">AC99b</strain>
    </source>
</reference>
<accession>A0A330HKJ8</accession>
<organism evidence="1 2">
    <name type="scientific">Mesorhizobium hawassense</name>
    <dbReference type="NCBI Taxonomy" id="1209954"/>
    <lineage>
        <taxon>Bacteria</taxon>
        <taxon>Pseudomonadati</taxon>
        <taxon>Pseudomonadota</taxon>
        <taxon>Alphaproteobacteria</taxon>
        <taxon>Hyphomicrobiales</taxon>
        <taxon>Phyllobacteriaceae</taxon>
        <taxon>Mesorhizobium</taxon>
    </lineage>
</organism>
<dbReference type="Proteomes" id="UP000251558">
    <property type="component" value="Unassembled WGS sequence"/>
</dbReference>
<dbReference type="OrthoDB" id="8080938at2"/>
<dbReference type="EMBL" id="QMBP01000010">
    <property type="protein sequence ID" value="RAZ88935.1"/>
    <property type="molecule type" value="Genomic_DNA"/>
</dbReference>
<keyword evidence="2" id="KW-1185">Reference proteome</keyword>
<evidence type="ECO:0000313" key="1">
    <source>
        <dbReference type="EMBL" id="RAZ88935.1"/>
    </source>
</evidence>
<reference evidence="2" key="1">
    <citation type="submission" date="2018-06" db="EMBL/GenBank/DDBJ databases">
        <authorList>
            <person name="Helene L.C."/>
            <person name="Dall'Agnol R."/>
            <person name="Delamuta J.R."/>
            <person name="Hungria M."/>
        </authorList>
    </citation>
    <scope>NUCLEOTIDE SEQUENCE [LARGE SCALE GENOMIC DNA]</scope>
    <source>
        <strain evidence="2">AC99b</strain>
    </source>
</reference>
<dbReference type="InterPro" id="IPR032710">
    <property type="entry name" value="NTF2-like_dom_sf"/>
</dbReference>
<dbReference type="RefSeq" id="WP_112099367.1">
    <property type="nucleotide sequence ID" value="NZ_QMBP01000010.1"/>
</dbReference>
<gene>
    <name evidence="1" type="ORF">DPM33_21135</name>
</gene>